<dbReference type="Proteomes" id="UP000321580">
    <property type="component" value="Unassembled WGS sequence"/>
</dbReference>
<evidence type="ECO:0000313" key="1">
    <source>
        <dbReference type="EMBL" id="TXB66247.1"/>
    </source>
</evidence>
<dbReference type="RefSeq" id="WP_147166416.1">
    <property type="nucleotide sequence ID" value="NZ_VOOR01000008.1"/>
</dbReference>
<proteinExistence type="predicted"/>
<dbReference type="AlphaFoldDB" id="A0A5C6RVX3"/>
<dbReference type="EMBL" id="VOOR01000008">
    <property type="protein sequence ID" value="TXB66247.1"/>
    <property type="molecule type" value="Genomic_DNA"/>
</dbReference>
<reference evidence="1 2" key="1">
    <citation type="submission" date="2019-08" db="EMBL/GenBank/DDBJ databases">
        <title>Genome of Phaeodactylibacter luteus.</title>
        <authorList>
            <person name="Bowman J.P."/>
        </authorList>
    </citation>
    <scope>NUCLEOTIDE SEQUENCE [LARGE SCALE GENOMIC DNA]</scope>
    <source>
        <strain evidence="1 2">KCTC 42180</strain>
    </source>
</reference>
<sequence length="136" mass="15311">MKHTILALLCIGFFATGQAQEISKDAIEATASQLIADFQLTPGQEEKAFEIAERQLKNLQEIQPLEAADQALFLQKKNAIRQGTWASIRQMLTDSQMPAYKAQLVERRKRESALIQQLKKEGASQKEIQLAVWALD</sequence>
<protein>
    <submittedName>
        <fullName evidence="1">Uncharacterized protein</fullName>
    </submittedName>
</protein>
<dbReference type="OrthoDB" id="673101at2"/>
<comment type="caution">
    <text evidence="1">The sequence shown here is derived from an EMBL/GenBank/DDBJ whole genome shotgun (WGS) entry which is preliminary data.</text>
</comment>
<gene>
    <name evidence="1" type="ORF">FRY97_05385</name>
</gene>
<evidence type="ECO:0000313" key="2">
    <source>
        <dbReference type="Proteomes" id="UP000321580"/>
    </source>
</evidence>
<name>A0A5C6RVX3_9BACT</name>
<keyword evidence="2" id="KW-1185">Reference proteome</keyword>
<accession>A0A5C6RVX3</accession>
<organism evidence="1 2">
    <name type="scientific">Phaeodactylibacter luteus</name>
    <dbReference type="NCBI Taxonomy" id="1564516"/>
    <lineage>
        <taxon>Bacteria</taxon>
        <taxon>Pseudomonadati</taxon>
        <taxon>Bacteroidota</taxon>
        <taxon>Saprospiria</taxon>
        <taxon>Saprospirales</taxon>
        <taxon>Haliscomenobacteraceae</taxon>
        <taxon>Phaeodactylibacter</taxon>
    </lineage>
</organism>